<feature type="region of interest" description="Disordered" evidence="1">
    <location>
        <begin position="32"/>
        <end position="92"/>
    </location>
</feature>
<organism evidence="2">
    <name type="scientific">Lygus hesperus</name>
    <name type="common">Western plant bug</name>
    <dbReference type="NCBI Taxonomy" id="30085"/>
    <lineage>
        <taxon>Eukaryota</taxon>
        <taxon>Metazoa</taxon>
        <taxon>Ecdysozoa</taxon>
        <taxon>Arthropoda</taxon>
        <taxon>Hexapoda</taxon>
        <taxon>Insecta</taxon>
        <taxon>Pterygota</taxon>
        <taxon>Neoptera</taxon>
        <taxon>Paraneoptera</taxon>
        <taxon>Hemiptera</taxon>
        <taxon>Heteroptera</taxon>
        <taxon>Panheteroptera</taxon>
        <taxon>Cimicomorpha</taxon>
        <taxon>Miridae</taxon>
        <taxon>Mirini</taxon>
        <taxon>Lygus</taxon>
    </lineage>
</organism>
<protein>
    <submittedName>
        <fullName evidence="2">Uncharacterized protein</fullName>
    </submittedName>
</protein>
<evidence type="ECO:0000256" key="1">
    <source>
        <dbReference type="SAM" id="MobiDB-lite"/>
    </source>
</evidence>
<dbReference type="AlphaFoldDB" id="A0A146KNK5"/>
<evidence type="ECO:0000313" key="2">
    <source>
        <dbReference type="EMBL" id="JAP96871.1"/>
    </source>
</evidence>
<sequence length="109" mass="12373">TPTFMDKITSARQPYLMTRKLFMTVTEGVVTGTRGSERDVLTSEAGSSLGRFSVDSKPEENPSDKSNTFDEPSKPDERLVIDPKKNRKNRRLVGQVRKKLHIMFTKQVT</sequence>
<reference evidence="2" key="1">
    <citation type="journal article" date="2016" name="Gigascience">
        <title>De novo construction of an expanded transcriptome assembly for the western tarnished plant bug, Lygus hesperus.</title>
        <authorList>
            <person name="Tassone E.E."/>
            <person name="Geib S.M."/>
            <person name="Hall B."/>
            <person name="Fabrick J.A."/>
            <person name="Brent C.S."/>
            <person name="Hull J.J."/>
        </authorList>
    </citation>
    <scope>NUCLEOTIDE SEQUENCE</scope>
</reference>
<proteinExistence type="predicted"/>
<feature type="compositionally biased region" description="Basic and acidic residues" evidence="1">
    <location>
        <begin position="54"/>
        <end position="84"/>
    </location>
</feature>
<dbReference type="EMBL" id="GDHC01021757">
    <property type="protein sequence ID" value="JAP96871.1"/>
    <property type="molecule type" value="Transcribed_RNA"/>
</dbReference>
<name>A0A146KNK5_LYGHE</name>
<gene>
    <name evidence="2" type="ORF">g.25186</name>
</gene>
<feature type="non-terminal residue" evidence="2">
    <location>
        <position position="1"/>
    </location>
</feature>
<accession>A0A146KNK5</accession>